<evidence type="ECO:0000256" key="4">
    <source>
        <dbReference type="ARBA" id="ARBA00023186"/>
    </source>
</evidence>
<comment type="subcellular location">
    <subcellularLocation>
        <location evidence="1">Cytoplasm</location>
    </subcellularLocation>
</comment>
<dbReference type="EMBL" id="FNON01000007">
    <property type="protein sequence ID" value="SDY89085.1"/>
    <property type="molecule type" value="Genomic_DNA"/>
</dbReference>
<evidence type="ECO:0000313" key="5">
    <source>
        <dbReference type="EMBL" id="SDY89085.1"/>
    </source>
</evidence>
<evidence type="ECO:0000256" key="2">
    <source>
        <dbReference type="ARBA" id="ARBA00006411"/>
    </source>
</evidence>
<accession>A0A1H3NKX2</accession>
<evidence type="ECO:0000313" key="6">
    <source>
        <dbReference type="Proteomes" id="UP000199515"/>
    </source>
</evidence>
<reference evidence="5 6" key="1">
    <citation type="submission" date="2016-10" db="EMBL/GenBank/DDBJ databases">
        <authorList>
            <person name="de Groot N.N."/>
        </authorList>
    </citation>
    <scope>NUCLEOTIDE SEQUENCE [LARGE SCALE GENOMIC DNA]</scope>
    <source>
        <strain evidence="5 6">CPCC 202699</strain>
    </source>
</reference>
<name>A0A1H3NKX2_9PSEU</name>
<comment type="similarity">
    <text evidence="2">Belongs to the EspG family.</text>
</comment>
<dbReference type="Proteomes" id="UP000199515">
    <property type="component" value="Unassembled WGS sequence"/>
</dbReference>
<gene>
    <name evidence="5" type="ORF">SAMN05421504_107334</name>
</gene>
<dbReference type="Pfam" id="PF14011">
    <property type="entry name" value="ESX-1_EspG"/>
    <property type="match status" value="1"/>
</dbReference>
<protein>
    <submittedName>
        <fullName evidence="5">EspG family protein</fullName>
    </submittedName>
</protein>
<dbReference type="STRING" id="589385.SAMN05421504_107334"/>
<sequence length="247" mass="27348">MLVLHREVVLPVECLVLGAAIARVPLPVLIEPEPVWRSPDEERIRRDRVLQTLAEEGFWDGERLSEDFEGTLVVLGRGNREFSAVVESPSIRYRLQVAAIGRAAVLACYVPESGQVLLRRARADALAEDLVLELPDVPAGGGWGISVPESELRDAIDGAPPRRDVRQVLDLVALPRTGGGQIYAGFRDGVHAYRRTGDSCCTFYDTEYGRYVFSFSGEPGYERYVNVAQGRTDTLVAKAYEMLDQLT</sequence>
<evidence type="ECO:0000256" key="1">
    <source>
        <dbReference type="ARBA" id="ARBA00004496"/>
    </source>
</evidence>
<dbReference type="InterPro" id="IPR025734">
    <property type="entry name" value="EspG"/>
</dbReference>
<keyword evidence="6" id="KW-1185">Reference proteome</keyword>
<keyword evidence="3" id="KW-0963">Cytoplasm</keyword>
<dbReference type="AlphaFoldDB" id="A0A1H3NKX2"/>
<organism evidence="5 6">
    <name type="scientific">Amycolatopsis xylanica</name>
    <dbReference type="NCBI Taxonomy" id="589385"/>
    <lineage>
        <taxon>Bacteria</taxon>
        <taxon>Bacillati</taxon>
        <taxon>Actinomycetota</taxon>
        <taxon>Actinomycetes</taxon>
        <taxon>Pseudonocardiales</taxon>
        <taxon>Pseudonocardiaceae</taxon>
        <taxon>Amycolatopsis</taxon>
    </lineage>
</organism>
<proteinExistence type="inferred from homology"/>
<evidence type="ECO:0000256" key="3">
    <source>
        <dbReference type="ARBA" id="ARBA00022490"/>
    </source>
</evidence>
<dbReference type="RefSeq" id="WP_091295143.1">
    <property type="nucleotide sequence ID" value="NZ_FNON01000007.1"/>
</dbReference>
<dbReference type="OrthoDB" id="3625769at2"/>
<keyword evidence="4" id="KW-0143">Chaperone</keyword>